<feature type="domain" description="DUF3615" evidence="1">
    <location>
        <begin position="63"/>
        <end position="170"/>
    </location>
</feature>
<evidence type="ECO:0000313" key="2">
    <source>
        <dbReference type="EnsemblPlants" id="EMT28901"/>
    </source>
</evidence>
<proteinExistence type="predicted"/>
<dbReference type="AlphaFoldDB" id="M8CYF5"/>
<reference evidence="2" key="1">
    <citation type="submission" date="2015-06" db="UniProtKB">
        <authorList>
            <consortium name="EnsemblPlants"/>
        </authorList>
    </citation>
    <scope>IDENTIFICATION</scope>
</reference>
<accession>M8CYF5</accession>
<dbReference type="EnsemblPlants" id="EMT28901">
    <property type="protein sequence ID" value="EMT28901"/>
    <property type="gene ID" value="F775_22836"/>
</dbReference>
<name>M8CYF5_AEGTA</name>
<protein>
    <recommendedName>
        <fullName evidence="1">DUF3615 domain-containing protein</fullName>
    </recommendedName>
</protein>
<dbReference type="Pfam" id="PF12274">
    <property type="entry name" value="DUF3615"/>
    <property type="match status" value="1"/>
</dbReference>
<dbReference type="InterPro" id="IPR022059">
    <property type="entry name" value="DUF3615"/>
</dbReference>
<dbReference type="PANTHER" id="PTHR33326:SF45">
    <property type="entry name" value="OS05G0477500 PROTEIN"/>
    <property type="match status" value="1"/>
</dbReference>
<evidence type="ECO:0000259" key="1">
    <source>
        <dbReference type="Pfam" id="PF12274"/>
    </source>
</evidence>
<organism evidence="2">
    <name type="scientific">Aegilops tauschii</name>
    <name type="common">Tausch's goatgrass</name>
    <name type="synonym">Aegilops squarrosa</name>
    <dbReference type="NCBI Taxonomy" id="37682"/>
    <lineage>
        <taxon>Eukaryota</taxon>
        <taxon>Viridiplantae</taxon>
        <taxon>Streptophyta</taxon>
        <taxon>Embryophyta</taxon>
        <taxon>Tracheophyta</taxon>
        <taxon>Spermatophyta</taxon>
        <taxon>Magnoliopsida</taxon>
        <taxon>Liliopsida</taxon>
        <taxon>Poales</taxon>
        <taxon>Poaceae</taxon>
        <taxon>BOP clade</taxon>
        <taxon>Pooideae</taxon>
        <taxon>Triticodae</taxon>
        <taxon>Triticeae</taxon>
        <taxon>Triticinae</taxon>
        <taxon>Aegilops</taxon>
    </lineage>
</organism>
<sequence>MGPTTHWALDPRPDRGRPAQARLREALKRWEAPPLPLMHFTVDLYTDRRCPCADLHRRTSNGRNAKTKFELLEVRPVSYVPTECRPYIHINFIARATEQGSQGLLFFAELYLCGKRRSPSGYSVTYCEPLGDNSITGRNGMDRPRADPSATTEKIDLTYCYACDQNMLHPEGVKYVGGHCNVPGIYKGCAML</sequence>
<dbReference type="PANTHER" id="PTHR33326">
    <property type="entry name" value="OS05G0543800 PROTEIN"/>
    <property type="match status" value="1"/>
</dbReference>